<evidence type="ECO:0000256" key="10">
    <source>
        <dbReference type="ARBA" id="ARBA00023049"/>
    </source>
</evidence>
<dbReference type="GO" id="GO:0004222">
    <property type="term" value="F:metalloendopeptidase activity"/>
    <property type="evidence" value="ECO:0007669"/>
    <property type="project" value="InterPro"/>
</dbReference>
<keyword evidence="9 12" id="KW-1133">Transmembrane helix</keyword>
<dbReference type="GO" id="GO:0046872">
    <property type="term" value="F:metal ion binding"/>
    <property type="evidence" value="ECO:0007669"/>
    <property type="project" value="UniProtKB-KW"/>
</dbReference>
<evidence type="ECO:0000256" key="1">
    <source>
        <dbReference type="ARBA" id="ARBA00001947"/>
    </source>
</evidence>
<keyword evidence="7" id="KW-0378">Hydrolase</keyword>
<keyword evidence="3" id="KW-1003">Cell membrane</keyword>
<comment type="caution">
    <text evidence="14">The sequence shown here is derived from an EMBL/GenBank/DDBJ whole genome shotgun (WGS) entry which is preliminary data.</text>
</comment>
<comment type="cofactor">
    <cofactor evidence="1">
        <name>Zn(2+)</name>
        <dbReference type="ChEBI" id="CHEBI:29105"/>
    </cofactor>
</comment>
<keyword evidence="5 12" id="KW-0812">Transmembrane</keyword>
<proteinExistence type="predicted"/>
<reference evidence="14 15" key="1">
    <citation type="submission" date="2020-07" db="EMBL/GenBank/DDBJ databases">
        <title>Diversity of carbapenemase encoding genes among Pseudomonas putida group clinical isolates in a tertiary Brazilian hospital.</title>
        <authorList>
            <person name="Alberto-Lei F."/>
            <person name="Nodari C.S."/>
            <person name="Streling A.P."/>
            <person name="Paulino J.T."/>
            <person name="Bessa-Neto F.O."/>
            <person name="Cayo R."/>
            <person name="Gales A.C."/>
        </authorList>
    </citation>
    <scope>NUCLEOTIDE SEQUENCE [LARGE SCALE GENOMIC DNA]</scope>
    <source>
        <strain evidence="14 15">14535</strain>
    </source>
</reference>
<keyword evidence="10 14" id="KW-0482">Metalloprotease</keyword>
<dbReference type="PANTHER" id="PTHR43221">
    <property type="entry name" value="PROTEASE HTPX"/>
    <property type="match status" value="1"/>
</dbReference>
<evidence type="ECO:0000256" key="11">
    <source>
        <dbReference type="ARBA" id="ARBA00023136"/>
    </source>
</evidence>
<feature type="domain" description="Peptidase M48" evidence="13">
    <location>
        <begin position="272"/>
        <end position="443"/>
    </location>
</feature>
<gene>
    <name evidence="14" type="ORF">H4C44_21395</name>
</gene>
<evidence type="ECO:0000256" key="12">
    <source>
        <dbReference type="SAM" id="Phobius"/>
    </source>
</evidence>
<name>A0A7W2JMJ1_9PSED</name>
<dbReference type="RefSeq" id="WP_182366757.1">
    <property type="nucleotide sequence ID" value="NZ_JACGCU010000047.1"/>
</dbReference>
<evidence type="ECO:0000313" key="14">
    <source>
        <dbReference type="EMBL" id="MBA6061719.1"/>
    </source>
</evidence>
<dbReference type="InterPro" id="IPR050083">
    <property type="entry name" value="HtpX_protease"/>
</dbReference>
<evidence type="ECO:0000256" key="4">
    <source>
        <dbReference type="ARBA" id="ARBA00022670"/>
    </source>
</evidence>
<keyword evidence="4 14" id="KW-0645">Protease</keyword>
<keyword evidence="8" id="KW-0862">Zinc</keyword>
<comment type="subcellular location">
    <subcellularLocation>
        <location evidence="2">Cell membrane</location>
        <topology evidence="2">Multi-pass membrane protein</topology>
    </subcellularLocation>
</comment>
<keyword evidence="11 12" id="KW-0472">Membrane</keyword>
<dbReference type="Proteomes" id="UP000556620">
    <property type="component" value="Unassembled WGS sequence"/>
</dbReference>
<feature type="transmembrane region" description="Helical" evidence="12">
    <location>
        <begin position="94"/>
        <end position="113"/>
    </location>
</feature>
<evidence type="ECO:0000256" key="7">
    <source>
        <dbReference type="ARBA" id="ARBA00022801"/>
    </source>
</evidence>
<dbReference type="GO" id="GO:0005886">
    <property type="term" value="C:plasma membrane"/>
    <property type="evidence" value="ECO:0007669"/>
    <property type="project" value="UniProtKB-SubCell"/>
</dbReference>
<evidence type="ECO:0000259" key="13">
    <source>
        <dbReference type="Pfam" id="PF01435"/>
    </source>
</evidence>
<feature type="transmembrane region" description="Helical" evidence="12">
    <location>
        <begin position="137"/>
        <end position="159"/>
    </location>
</feature>
<keyword evidence="6" id="KW-0479">Metal-binding</keyword>
<accession>A0A7W2JMJ1</accession>
<dbReference type="EMBL" id="JACGCU010000047">
    <property type="protein sequence ID" value="MBA6061719.1"/>
    <property type="molecule type" value="Genomic_DNA"/>
</dbReference>
<feature type="transmembrane region" description="Helical" evidence="12">
    <location>
        <begin position="171"/>
        <end position="194"/>
    </location>
</feature>
<dbReference type="PANTHER" id="PTHR43221:SF1">
    <property type="entry name" value="PROTEASE HTPX"/>
    <property type="match status" value="1"/>
</dbReference>
<organism evidence="14 15">
    <name type="scientific">Pseudomonas juntendi</name>
    <dbReference type="NCBI Taxonomy" id="2666183"/>
    <lineage>
        <taxon>Bacteria</taxon>
        <taxon>Pseudomonadati</taxon>
        <taxon>Pseudomonadota</taxon>
        <taxon>Gammaproteobacteria</taxon>
        <taxon>Pseudomonadales</taxon>
        <taxon>Pseudomonadaceae</taxon>
        <taxon>Pseudomonas</taxon>
    </lineage>
</organism>
<dbReference type="CDD" id="cd07328">
    <property type="entry name" value="M48_Ste24p_like"/>
    <property type="match status" value="1"/>
</dbReference>
<evidence type="ECO:0000256" key="5">
    <source>
        <dbReference type="ARBA" id="ARBA00022692"/>
    </source>
</evidence>
<evidence type="ECO:0000256" key="6">
    <source>
        <dbReference type="ARBA" id="ARBA00022723"/>
    </source>
</evidence>
<dbReference type="InterPro" id="IPR001915">
    <property type="entry name" value="Peptidase_M48"/>
</dbReference>
<evidence type="ECO:0000256" key="3">
    <source>
        <dbReference type="ARBA" id="ARBA00022475"/>
    </source>
</evidence>
<evidence type="ECO:0000313" key="15">
    <source>
        <dbReference type="Proteomes" id="UP000556620"/>
    </source>
</evidence>
<evidence type="ECO:0000256" key="9">
    <source>
        <dbReference type="ARBA" id="ARBA00022989"/>
    </source>
</evidence>
<protein>
    <submittedName>
        <fullName evidence="14">M48 family metalloprotease</fullName>
    </submittedName>
</protein>
<sequence>MRRLAWGLVMLLLPLLLVGWGGVQQWRAETAQEQAGITRQWLATPSEDLLRTLPWAARKELAGRLDTREVLQRQLDELDTDRHWLSVRRTLAGVGGWLAWGALVAGIGAWLRLRYDAWRALRSAHYLHQRMTASWRVLGRWLSVYMGLLAGSLCLLLLYEVSAGFSHAAQGGVTVLIVVLPLASLLLVCLRTAWRMRQQWPRIGASKASFLGRQLHRHGAPALWQWVEGLATQLRAPVPDNIVVGIDQSFFVTSVPVVLQPCQSVLNGRTLYLSLPCLGALSQREAAAIIGHELGHFRSRDTEQGSATNARFSLMCAQFSTLVDAERGAAWVARPVVWAAGQFLHHFQVAVHHWGREQELLADRAGAKVAGPELFMQALLRAIALGSMVDALLHECGGQGLLAALPRHLQRVPLRLDEDVLGLTMPHPFDSHPPLAARLDNLRVRLDGALLQAAMRQPGDHDRQWFNQLWGGAVEAERQGL</sequence>
<dbReference type="Pfam" id="PF01435">
    <property type="entry name" value="Peptidase_M48"/>
    <property type="match status" value="1"/>
</dbReference>
<dbReference type="AlphaFoldDB" id="A0A7W2JMJ1"/>
<evidence type="ECO:0000256" key="2">
    <source>
        <dbReference type="ARBA" id="ARBA00004651"/>
    </source>
</evidence>
<dbReference type="Gene3D" id="3.30.2010.10">
    <property type="entry name" value="Metalloproteases ('zincins'), catalytic domain"/>
    <property type="match status" value="1"/>
</dbReference>
<dbReference type="GO" id="GO:0006508">
    <property type="term" value="P:proteolysis"/>
    <property type="evidence" value="ECO:0007669"/>
    <property type="project" value="UniProtKB-KW"/>
</dbReference>
<evidence type="ECO:0000256" key="8">
    <source>
        <dbReference type="ARBA" id="ARBA00022833"/>
    </source>
</evidence>